<dbReference type="PANTHER" id="PTHR43298">
    <property type="entry name" value="MULTIDRUG RESISTANCE PROTEIN NORM-RELATED"/>
    <property type="match status" value="1"/>
</dbReference>
<feature type="transmembrane region" description="Helical" evidence="10">
    <location>
        <begin position="261"/>
        <end position="280"/>
    </location>
</feature>
<feature type="transmembrane region" description="Helical" evidence="10">
    <location>
        <begin position="60"/>
        <end position="80"/>
    </location>
</feature>
<name>A0A1G8C4C0_9PROT</name>
<accession>A0A1G8C4C0</accession>
<dbReference type="STRING" id="83401.SAMN05421742_106198"/>
<feature type="transmembrane region" description="Helical" evidence="10">
    <location>
        <begin position="365"/>
        <end position="389"/>
    </location>
</feature>
<dbReference type="AlphaFoldDB" id="A0A1G8C4C0"/>
<proteinExistence type="predicted"/>
<evidence type="ECO:0000256" key="3">
    <source>
        <dbReference type="ARBA" id="ARBA00022449"/>
    </source>
</evidence>
<organism evidence="11 12">
    <name type="scientific">Roseospirillum parvum</name>
    <dbReference type="NCBI Taxonomy" id="83401"/>
    <lineage>
        <taxon>Bacteria</taxon>
        <taxon>Pseudomonadati</taxon>
        <taxon>Pseudomonadota</taxon>
        <taxon>Alphaproteobacteria</taxon>
        <taxon>Rhodospirillales</taxon>
        <taxon>Rhodospirillaceae</taxon>
        <taxon>Roseospirillum</taxon>
    </lineage>
</organism>
<dbReference type="InterPro" id="IPR048279">
    <property type="entry name" value="MdtK-like"/>
</dbReference>
<keyword evidence="6 10" id="KW-1133">Transmembrane helix</keyword>
<dbReference type="PANTHER" id="PTHR43298:SF2">
    <property type="entry name" value="FMN_FAD EXPORTER YEEO-RELATED"/>
    <property type="match status" value="1"/>
</dbReference>
<feature type="transmembrane region" description="Helical" evidence="10">
    <location>
        <begin position="168"/>
        <end position="189"/>
    </location>
</feature>
<keyword evidence="12" id="KW-1185">Reference proteome</keyword>
<dbReference type="GO" id="GO:0006811">
    <property type="term" value="P:monoatomic ion transport"/>
    <property type="evidence" value="ECO:0007669"/>
    <property type="project" value="UniProtKB-KW"/>
</dbReference>
<feature type="transmembrane region" description="Helical" evidence="10">
    <location>
        <begin position="101"/>
        <end position="124"/>
    </location>
</feature>
<evidence type="ECO:0000256" key="9">
    <source>
        <dbReference type="ARBA" id="ARBA00031636"/>
    </source>
</evidence>
<evidence type="ECO:0000256" key="7">
    <source>
        <dbReference type="ARBA" id="ARBA00023065"/>
    </source>
</evidence>
<keyword evidence="7" id="KW-0406">Ion transport</keyword>
<keyword evidence="8 10" id="KW-0472">Membrane</keyword>
<keyword evidence="5 10" id="KW-0812">Transmembrane</keyword>
<dbReference type="OrthoDB" id="9780160at2"/>
<reference evidence="12" key="1">
    <citation type="submission" date="2016-10" db="EMBL/GenBank/DDBJ databases">
        <authorList>
            <person name="Varghese N."/>
            <person name="Submissions S."/>
        </authorList>
    </citation>
    <scope>NUCLEOTIDE SEQUENCE [LARGE SCALE GENOMIC DNA]</scope>
    <source>
        <strain evidence="12">930I</strain>
    </source>
</reference>
<dbReference type="EMBL" id="FNCV01000006">
    <property type="protein sequence ID" value="SDH40252.1"/>
    <property type="molecule type" value="Genomic_DNA"/>
</dbReference>
<comment type="subcellular location">
    <subcellularLocation>
        <location evidence="1">Cell inner membrane</location>
        <topology evidence="1">Multi-pass membrane protein</topology>
    </subcellularLocation>
</comment>
<gene>
    <name evidence="11" type="ORF">SAMN05421742_106198</name>
</gene>
<dbReference type="Proteomes" id="UP000217076">
    <property type="component" value="Unassembled WGS sequence"/>
</dbReference>
<evidence type="ECO:0000313" key="11">
    <source>
        <dbReference type="EMBL" id="SDH40252.1"/>
    </source>
</evidence>
<dbReference type="GO" id="GO:0005886">
    <property type="term" value="C:plasma membrane"/>
    <property type="evidence" value="ECO:0007669"/>
    <property type="project" value="UniProtKB-SubCell"/>
</dbReference>
<evidence type="ECO:0000256" key="1">
    <source>
        <dbReference type="ARBA" id="ARBA00004429"/>
    </source>
</evidence>
<keyword evidence="3" id="KW-0050">Antiport</keyword>
<evidence type="ECO:0000256" key="10">
    <source>
        <dbReference type="SAM" id="Phobius"/>
    </source>
</evidence>
<protein>
    <recommendedName>
        <fullName evidence="9">Multidrug-efflux transporter</fullName>
    </recommendedName>
</protein>
<evidence type="ECO:0000256" key="8">
    <source>
        <dbReference type="ARBA" id="ARBA00023136"/>
    </source>
</evidence>
<evidence type="ECO:0000256" key="2">
    <source>
        <dbReference type="ARBA" id="ARBA00022448"/>
    </source>
</evidence>
<dbReference type="NCBIfam" id="TIGR00797">
    <property type="entry name" value="matE"/>
    <property type="match status" value="1"/>
</dbReference>
<feature type="transmembrane region" description="Helical" evidence="10">
    <location>
        <begin position="396"/>
        <end position="415"/>
    </location>
</feature>
<evidence type="ECO:0000256" key="6">
    <source>
        <dbReference type="ARBA" id="ARBA00022989"/>
    </source>
</evidence>
<sequence>MPPTSRSLPPGQVSSGTLLRLSGPLAVTQLAQVANGFADTAMAGHLGAVPLAAVSAGAALWLPMMIFLLGLLYVLVPVLGHLRGQGDSAAVAQAAAAGLKLAVLGGLLAAGLLALAMPLLGLIGADPALLPEARRYLLWIIPGMPGVALFLALRYVRESAGLTGKVTVVALLGAGLNAGLNYLLMFGALGVEPMGVAGCGLATTLANWTCAIILGLLIAGEGLLSGVGRALTAGRGATAGPGLAALAGKGLPIGLGFVSDYLVVAVVALFIATLGAAQIAGHQIAFNVLSILVMVPLSIAMGGAILLAQALGAEDRAMARAVIRQTLAVNLILALVLAMLAAVLAPLLPGLYAVDPLVHQASQPLLLVVAGLLAFDIAVLTAGSLLRGFGDMTGPFLATALAHWLLSLPLGYALGMTDLLGPARGASGWWTAFGAGLLVAALVLGLRLHRATVRQLGQAGQPIQPSTGETA</sequence>
<dbReference type="PIRSF" id="PIRSF006603">
    <property type="entry name" value="DinF"/>
    <property type="match status" value="1"/>
</dbReference>
<keyword evidence="4" id="KW-1003">Cell membrane</keyword>
<evidence type="ECO:0000256" key="5">
    <source>
        <dbReference type="ARBA" id="ARBA00022692"/>
    </source>
</evidence>
<feature type="transmembrane region" description="Helical" evidence="10">
    <location>
        <begin position="327"/>
        <end position="353"/>
    </location>
</feature>
<feature type="transmembrane region" description="Helical" evidence="10">
    <location>
        <begin position="195"/>
        <end position="219"/>
    </location>
</feature>
<feature type="transmembrane region" description="Helical" evidence="10">
    <location>
        <begin position="286"/>
        <end position="307"/>
    </location>
</feature>
<dbReference type="InterPro" id="IPR050222">
    <property type="entry name" value="MATE_MdtK"/>
</dbReference>
<dbReference type="GO" id="GO:0015297">
    <property type="term" value="F:antiporter activity"/>
    <property type="evidence" value="ECO:0007669"/>
    <property type="project" value="UniProtKB-KW"/>
</dbReference>
<feature type="transmembrane region" description="Helical" evidence="10">
    <location>
        <begin position="136"/>
        <end position="156"/>
    </location>
</feature>
<dbReference type="InterPro" id="IPR002528">
    <property type="entry name" value="MATE_fam"/>
</dbReference>
<dbReference type="Pfam" id="PF01554">
    <property type="entry name" value="MatE"/>
    <property type="match status" value="2"/>
</dbReference>
<evidence type="ECO:0000256" key="4">
    <source>
        <dbReference type="ARBA" id="ARBA00022475"/>
    </source>
</evidence>
<dbReference type="GO" id="GO:0042910">
    <property type="term" value="F:xenobiotic transmembrane transporter activity"/>
    <property type="evidence" value="ECO:0007669"/>
    <property type="project" value="InterPro"/>
</dbReference>
<keyword evidence="2" id="KW-0813">Transport</keyword>
<feature type="transmembrane region" description="Helical" evidence="10">
    <location>
        <begin position="427"/>
        <end position="446"/>
    </location>
</feature>
<evidence type="ECO:0000313" key="12">
    <source>
        <dbReference type="Proteomes" id="UP000217076"/>
    </source>
</evidence>